<dbReference type="InterPro" id="IPR036390">
    <property type="entry name" value="WH_DNA-bd_sf"/>
</dbReference>
<dbReference type="AlphaFoldDB" id="A0A1L3LSU2"/>
<gene>
    <name evidence="1" type="ORF">SAMCFNEI73_pA0177</name>
</gene>
<reference evidence="1 2" key="1">
    <citation type="submission" date="2015-10" db="EMBL/GenBank/DDBJ databases">
        <title>Genomic differences between typical nodule nitrogen-fixing rhizobial strains and those coming from bean seeds.</title>
        <authorList>
            <person name="Peralta H."/>
            <person name="Aguilar-Vera A."/>
            <person name="Diaz R."/>
            <person name="Mora Y."/>
            <person name="Martinez-Batallar G."/>
            <person name="Salazar E."/>
            <person name="Vargas-Lagunas C."/>
            <person name="Encarnacion S."/>
            <person name="Girard L."/>
            <person name="Mora J."/>
        </authorList>
    </citation>
    <scope>NUCLEOTIDE SEQUENCE [LARGE SCALE GENOMIC DNA]</scope>
    <source>
        <strain evidence="1 2">CFNEI 73</strain>
        <plasmid evidence="1 2">A</plasmid>
    </source>
</reference>
<dbReference type="OrthoDB" id="9800506at2"/>
<evidence type="ECO:0000313" key="2">
    <source>
        <dbReference type="Proteomes" id="UP000182306"/>
    </source>
</evidence>
<dbReference type="GO" id="GO:0005829">
    <property type="term" value="C:cytosol"/>
    <property type="evidence" value="ECO:0007669"/>
    <property type="project" value="TreeGrafter"/>
</dbReference>
<sequence length="142" mass="14790">MNTRLAVATHILTFIATQGGQPATSELIASSVNTNPALVRRLLSQLAKAGLTTSQMGSGGGALLACPADQITLLDVYHAIDDNNAVFALHDQPNPQCPVGRVINTVLKGRIAAAEQAMQKQLSTTTIADMASGVAAENRKRA</sequence>
<dbReference type="RefSeq" id="WP_064253100.1">
    <property type="nucleotide sequence ID" value="NZ_CP013108.1"/>
</dbReference>
<name>A0A1L3LSU2_9HYPH</name>
<dbReference type="Pfam" id="PF02082">
    <property type="entry name" value="Rrf2"/>
    <property type="match status" value="1"/>
</dbReference>
<dbReference type="EMBL" id="CP013108">
    <property type="protein sequence ID" value="APG93152.1"/>
    <property type="molecule type" value="Genomic_DNA"/>
</dbReference>
<dbReference type="Proteomes" id="UP000182306">
    <property type="component" value="Plasmid A"/>
</dbReference>
<proteinExistence type="predicted"/>
<dbReference type="SUPFAM" id="SSF46785">
    <property type="entry name" value="Winged helix' DNA-binding domain"/>
    <property type="match status" value="1"/>
</dbReference>
<organism evidence="1 2">
    <name type="scientific">Sinorhizobium americanum</name>
    <dbReference type="NCBI Taxonomy" id="194963"/>
    <lineage>
        <taxon>Bacteria</taxon>
        <taxon>Pseudomonadati</taxon>
        <taxon>Pseudomonadota</taxon>
        <taxon>Alphaproteobacteria</taxon>
        <taxon>Hyphomicrobiales</taxon>
        <taxon>Rhizobiaceae</taxon>
        <taxon>Sinorhizobium/Ensifer group</taxon>
        <taxon>Sinorhizobium</taxon>
    </lineage>
</organism>
<dbReference type="PROSITE" id="PS51197">
    <property type="entry name" value="HTH_RRF2_2"/>
    <property type="match status" value="1"/>
</dbReference>
<protein>
    <submittedName>
        <fullName evidence="1">Rrf2 family transcriptional regulator, group III</fullName>
    </submittedName>
</protein>
<dbReference type="Gene3D" id="1.10.10.10">
    <property type="entry name" value="Winged helix-like DNA-binding domain superfamily/Winged helix DNA-binding domain"/>
    <property type="match status" value="1"/>
</dbReference>
<accession>A0A1L3LSU2</accession>
<dbReference type="PANTHER" id="PTHR33221:SF15">
    <property type="entry name" value="HTH-TYPE TRANSCRIPTIONAL REGULATOR YWGB-RELATED"/>
    <property type="match status" value="1"/>
</dbReference>
<geneLocation type="plasmid" evidence="1 2">
    <name>A</name>
</geneLocation>
<dbReference type="PANTHER" id="PTHR33221">
    <property type="entry name" value="WINGED HELIX-TURN-HELIX TRANSCRIPTIONAL REGULATOR, RRF2 FAMILY"/>
    <property type="match status" value="1"/>
</dbReference>
<dbReference type="GO" id="GO:0003700">
    <property type="term" value="F:DNA-binding transcription factor activity"/>
    <property type="evidence" value="ECO:0007669"/>
    <property type="project" value="TreeGrafter"/>
</dbReference>
<dbReference type="InterPro" id="IPR036388">
    <property type="entry name" value="WH-like_DNA-bd_sf"/>
</dbReference>
<dbReference type="InterPro" id="IPR000944">
    <property type="entry name" value="Tscrpt_reg_Rrf2"/>
</dbReference>
<keyword evidence="1" id="KW-0614">Plasmid</keyword>
<evidence type="ECO:0000313" key="1">
    <source>
        <dbReference type="EMBL" id="APG93152.1"/>
    </source>
</evidence>
<dbReference type="KEGG" id="same:SAMCFNEI73_pA0177"/>
<keyword evidence="2" id="KW-1185">Reference proteome</keyword>